<dbReference type="AlphaFoldDB" id="A0A9P7YMR1"/>
<keyword evidence="3" id="KW-1185">Reference proteome</keyword>
<organism evidence="2 3">
    <name type="scientific">Amylocarpus encephaloides</name>
    <dbReference type="NCBI Taxonomy" id="45428"/>
    <lineage>
        <taxon>Eukaryota</taxon>
        <taxon>Fungi</taxon>
        <taxon>Dikarya</taxon>
        <taxon>Ascomycota</taxon>
        <taxon>Pezizomycotina</taxon>
        <taxon>Leotiomycetes</taxon>
        <taxon>Helotiales</taxon>
        <taxon>Helotiales incertae sedis</taxon>
        <taxon>Amylocarpus</taxon>
    </lineage>
</organism>
<dbReference type="OrthoDB" id="2099887at2759"/>
<dbReference type="PANTHER" id="PTHR38787">
    <property type="entry name" value="REGULATORY P DOMAIN-CONTAINING PROTEIN"/>
    <property type="match status" value="1"/>
</dbReference>
<dbReference type="NCBIfam" id="TIGR04312">
    <property type="entry name" value="choice_anch_B"/>
    <property type="match status" value="1"/>
</dbReference>
<accession>A0A9P7YMR1</accession>
<dbReference type="PANTHER" id="PTHR38787:SF1">
    <property type="entry name" value="REGULATORY P DOMAIN-CONTAINING PROTEIN"/>
    <property type="match status" value="1"/>
</dbReference>
<evidence type="ECO:0000256" key="1">
    <source>
        <dbReference type="SAM" id="SignalP"/>
    </source>
</evidence>
<evidence type="ECO:0000313" key="3">
    <source>
        <dbReference type="Proteomes" id="UP000824998"/>
    </source>
</evidence>
<evidence type="ECO:0000313" key="2">
    <source>
        <dbReference type="EMBL" id="KAG9236674.1"/>
    </source>
</evidence>
<dbReference type="Pfam" id="PF08309">
    <property type="entry name" value="LVIVD"/>
    <property type="match status" value="2"/>
</dbReference>
<name>A0A9P7YMR1_9HELO</name>
<proteinExistence type="predicted"/>
<reference evidence="2" key="1">
    <citation type="journal article" date="2021" name="IMA Fungus">
        <title>Genomic characterization of three marine fungi, including Emericellopsis atlantica sp. nov. with signatures of a generalist lifestyle and marine biomass degradation.</title>
        <authorList>
            <person name="Hagestad O.C."/>
            <person name="Hou L."/>
            <person name="Andersen J.H."/>
            <person name="Hansen E.H."/>
            <person name="Altermark B."/>
            <person name="Li C."/>
            <person name="Kuhnert E."/>
            <person name="Cox R.J."/>
            <person name="Crous P.W."/>
            <person name="Spatafora J.W."/>
            <person name="Lail K."/>
            <person name="Amirebrahimi M."/>
            <person name="Lipzen A."/>
            <person name="Pangilinan J."/>
            <person name="Andreopoulos W."/>
            <person name="Hayes R.D."/>
            <person name="Ng V."/>
            <person name="Grigoriev I.V."/>
            <person name="Jackson S.A."/>
            <person name="Sutton T.D.S."/>
            <person name="Dobson A.D.W."/>
            <person name="Rama T."/>
        </authorList>
    </citation>
    <scope>NUCLEOTIDE SEQUENCE</scope>
    <source>
        <strain evidence="2">TRa018bII</strain>
    </source>
</reference>
<dbReference type="GO" id="GO:0005576">
    <property type="term" value="C:extracellular region"/>
    <property type="evidence" value="ECO:0007669"/>
    <property type="project" value="TreeGrafter"/>
</dbReference>
<evidence type="ECO:0008006" key="4">
    <source>
        <dbReference type="Google" id="ProtNLM"/>
    </source>
</evidence>
<keyword evidence="1" id="KW-0732">Signal</keyword>
<sequence length="446" mass="47831">MKPSLILAVAGLAQLASSTPILESRVFSAAMGNLMSLKLAHRASQRASGVFTEEHASLLATTKCVNGKASEYACSAIDMASFLSHQALGSNTREGNDVWGWTSSTGREFGIVGQTDGVAFVEVKSDGSLTYLGRLPTQTANSVWRDIKVIGDFAYIGSEASRHGLQVFDMRKLLPLTAAKTFRTSTDLTARYSGFGNSHNLVANEATKTIFAVGSNTCAGGLHMVDVSTPSAPRSAGCVSQDGYVHDAQCVVYTGVDTRYTGREICFNFNEDTLTIVDVTVRAAPVQLSRTSYGGVAYTHQGWLATSDMRYLLLDDELDEQSGSAGTRRTTTYVVDVGSLTAPRFTGKYLSPVNAIDHNQYVVDGLSYQSNYGSGLRIVDVTSVASDPTGKGFKQVGFFDVNPGDDASTGQVQFVGSWSVYPYFKSGYLLLNSIERGIYSLKYTGA</sequence>
<feature type="signal peptide" evidence="1">
    <location>
        <begin position="1"/>
        <end position="18"/>
    </location>
</feature>
<dbReference type="InterPro" id="IPR013211">
    <property type="entry name" value="LVIVD"/>
</dbReference>
<dbReference type="InterPro" id="IPR027589">
    <property type="entry name" value="Choice_anch_B"/>
</dbReference>
<gene>
    <name evidence="2" type="ORF">BJ875DRAFT_212886</name>
</gene>
<dbReference type="Proteomes" id="UP000824998">
    <property type="component" value="Unassembled WGS sequence"/>
</dbReference>
<feature type="chain" id="PRO_5040344537" description="Regulatory P domain-containing protein" evidence="1">
    <location>
        <begin position="19"/>
        <end position="446"/>
    </location>
</feature>
<protein>
    <recommendedName>
        <fullName evidence="4">Regulatory P domain-containing protein</fullName>
    </recommendedName>
</protein>
<comment type="caution">
    <text evidence="2">The sequence shown here is derived from an EMBL/GenBank/DDBJ whole genome shotgun (WGS) entry which is preliminary data.</text>
</comment>
<dbReference type="EMBL" id="MU251402">
    <property type="protein sequence ID" value="KAG9236674.1"/>
    <property type="molecule type" value="Genomic_DNA"/>
</dbReference>